<accession>A0A6A6XAD7</accession>
<sequence>MKATKRTPAKPKATASLPASNRPSRSRKAPERFVEPGLDNVSKKKSSARKGLSRIYDPEYATTNSQSRLGKADLYHMLLEPAAWTSLAAPQQASLVKMLPPSRAKDDLLAAAASGATELSRPKELQISFNMFRTDVAKFQADLTNGHLAKTWLLSAAQSVRDRADGRFDDWKEEEAESWWGQKAKAALL</sequence>
<dbReference type="Proteomes" id="UP000799757">
    <property type="component" value="Unassembled WGS sequence"/>
</dbReference>
<proteinExistence type="predicted"/>
<reference evidence="3" key="1">
    <citation type="journal article" date="2020" name="Stud. Mycol.">
        <title>101 Dothideomycetes genomes: a test case for predicting lifestyles and emergence of pathogens.</title>
        <authorList>
            <person name="Haridas S."/>
            <person name="Albert R."/>
            <person name="Binder M."/>
            <person name="Bloem J."/>
            <person name="Labutti K."/>
            <person name="Salamov A."/>
            <person name="Andreopoulos B."/>
            <person name="Baker S."/>
            <person name="Barry K."/>
            <person name="Bills G."/>
            <person name="Bluhm B."/>
            <person name="Cannon C."/>
            <person name="Castanera R."/>
            <person name="Culley D."/>
            <person name="Daum C."/>
            <person name="Ezra D."/>
            <person name="Gonzalez J."/>
            <person name="Henrissat B."/>
            <person name="Kuo A."/>
            <person name="Liang C."/>
            <person name="Lipzen A."/>
            <person name="Lutzoni F."/>
            <person name="Magnuson J."/>
            <person name="Mondo S."/>
            <person name="Nolan M."/>
            <person name="Ohm R."/>
            <person name="Pangilinan J."/>
            <person name="Park H.-J."/>
            <person name="Ramirez L."/>
            <person name="Alfaro M."/>
            <person name="Sun H."/>
            <person name="Tritt A."/>
            <person name="Yoshinaga Y."/>
            <person name="Zwiers L.-H."/>
            <person name="Turgeon B."/>
            <person name="Goodwin S."/>
            <person name="Spatafora J."/>
            <person name="Crous P."/>
            <person name="Grigoriev I."/>
        </authorList>
    </citation>
    <scope>NUCLEOTIDE SEQUENCE</scope>
    <source>
        <strain evidence="3">CBS 109.77</strain>
    </source>
</reference>
<evidence type="ECO:0000259" key="2">
    <source>
        <dbReference type="Pfam" id="PF13919"/>
    </source>
</evidence>
<dbReference type="OrthoDB" id="2289918at2759"/>
<evidence type="ECO:0000313" key="3">
    <source>
        <dbReference type="EMBL" id="KAF2793221.1"/>
    </source>
</evidence>
<feature type="region of interest" description="Disordered" evidence="1">
    <location>
        <begin position="1"/>
        <end position="50"/>
    </location>
</feature>
<feature type="domain" description="ASX DEUBAD" evidence="2">
    <location>
        <begin position="48"/>
        <end position="182"/>
    </location>
</feature>
<dbReference type="InterPro" id="IPR028020">
    <property type="entry name" value="ASX_DEUBAD_dom"/>
</dbReference>
<gene>
    <name evidence="3" type="ORF">K505DRAFT_244880</name>
</gene>
<dbReference type="AlphaFoldDB" id="A0A6A6XAD7"/>
<dbReference type="Pfam" id="PF13919">
    <property type="entry name" value="ASXH"/>
    <property type="match status" value="1"/>
</dbReference>
<protein>
    <recommendedName>
        <fullName evidence="2">ASX DEUBAD domain-containing protein</fullName>
    </recommendedName>
</protein>
<organism evidence="3 4">
    <name type="scientific">Melanomma pulvis-pyrius CBS 109.77</name>
    <dbReference type="NCBI Taxonomy" id="1314802"/>
    <lineage>
        <taxon>Eukaryota</taxon>
        <taxon>Fungi</taxon>
        <taxon>Dikarya</taxon>
        <taxon>Ascomycota</taxon>
        <taxon>Pezizomycotina</taxon>
        <taxon>Dothideomycetes</taxon>
        <taxon>Pleosporomycetidae</taxon>
        <taxon>Pleosporales</taxon>
        <taxon>Melanommataceae</taxon>
        <taxon>Melanomma</taxon>
    </lineage>
</organism>
<keyword evidence="4" id="KW-1185">Reference proteome</keyword>
<evidence type="ECO:0000313" key="4">
    <source>
        <dbReference type="Proteomes" id="UP000799757"/>
    </source>
</evidence>
<name>A0A6A6XAD7_9PLEO</name>
<dbReference type="EMBL" id="MU001937">
    <property type="protein sequence ID" value="KAF2793221.1"/>
    <property type="molecule type" value="Genomic_DNA"/>
</dbReference>
<evidence type="ECO:0000256" key="1">
    <source>
        <dbReference type="SAM" id="MobiDB-lite"/>
    </source>
</evidence>